<dbReference type="GO" id="GO:0015159">
    <property type="term" value="F:polysaccharide transmembrane transporter activity"/>
    <property type="evidence" value="ECO:0007669"/>
    <property type="project" value="InterPro"/>
</dbReference>
<accession>A0A512BDF8</accession>
<dbReference type="AlphaFoldDB" id="A0A512BDF8"/>
<keyword evidence="1" id="KW-0732">Signal</keyword>
<dbReference type="InterPro" id="IPR003715">
    <property type="entry name" value="Poly_export_N"/>
</dbReference>
<feature type="transmembrane region" description="Helical" evidence="2">
    <location>
        <begin position="225"/>
        <end position="247"/>
    </location>
</feature>
<evidence type="ECO:0000256" key="2">
    <source>
        <dbReference type="SAM" id="Phobius"/>
    </source>
</evidence>
<dbReference type="Pfam" id="PF10531">
    <property type="entry name" value="SLBB"/>
    <property type="match status" value="1"/>
</dbReference>
<dbReference type="Pfam" id="PF02563">
    <property type="entry name" value="Poly_export"/>
    <property type="match status" value="1"/>
</dbReference>
<dbReference type="Gene3D" id="3.10.560.10">
    <property type="entry name" value="Outer membrane lipoprotein wza domain like"/>
    <property type="match status" value="1"/>
</dbReference>
<evidence type="ECO:0000256" key="1">
    <source>
        <dbReference type="ARBA" id="ARBA00022729"/>
    </source>
</evidence>
<evidence type="ECO:0000313" key="6">
    <source>
        <dbReference type="Proteomes" id="UP000321513"/>
    </source>
</evidence>
<organism evidence="5 6">
    <name type="scientific">Segetibacter aerophilus</name>
    <dbReference type="NCBI Taxonomy" id="670293"/>
    <lineage>
        <taxon>Bacteria</taxon>
        <taxon>Pseudomonadati</taxon>
        <taxon>Bacteroidota</taxon>
        <taxon>Chitinophagia</taxon>
        <taxon>Chitinophagales</taxon>
        <taxon>Chitinophagaceae</taxon>
        <taxon>Segetibacter</taxon>
    </lineage>
</organism>
<evidence type="ECO:0000259" key="4">
    <source>
        <dbReference type="Pfam" id="PF10531"/>
    </source>
</evidence>
<keyword evidence="6" id="KW-1185">Reference proteome</keyword>
<comment type="caution">
    <text evidence="5">The sequence shown here is derived from an EMBL/GenBank/DDBJ whole genome shotgun (WGS) entry which is preliminary data.</text>
</comment>
<dbReference type="EMBL" id="BJYT01000008">
    <property type="protein sequence ID" value="GEO09897.1"/>
    <property type="molecule type" value="Genomic_DNA"/>
</dbReference>
<protein>
    <submittedName>
        <fullName evidence="5">Polysaccharide biosynthesis protein</fullName>
    </submittedName>
</protein>
<feature type="domain" description="Soluble ligand binding" evidence="4">
    <location>
        <begin position="132"/>
        <end position="181"/>
    </location>
</feature>
<keyword evidence="2" id="KW-0812">Transmembrane</keyword>
<name>A0A512BDF8_9BACT</name>
<dbReference type="InterPro" id="IPR019554">
    <property type="entry name" value="Soluble_ligand-bd"/>
</dbReference>
<dbReference type="Proteomes" id="UP000321513">
    <property type="component" value="Unassembled WGS sequence"/>
</dbReference>
<evidence type="ECO:0000313" key="5">
    <source>
        <dbReference type="EMBL" id="GEO09897.1"/>
    </source>
</evidence>
<proteinExistence type="predicted"/>
<dbReference type="InterPro" id="IPR049712">
    <property type="entry name" value="Poly_export"/>
</dbReference>
<dbReference type="PANTHER" id="PTHR33619:SF3">
    <property type="entry name" value="POLYSACCHARIDE EXPORT PROTEIN GFCE-RELATED"/>
    <property type="match status" value="1"/>
</dbReference>
<dbReference type="OrthoDB" id="662756at2"/>
<sequence>MFSSCSNSRQFTYFKDLADTITSYSISDTGYKSLTIQADDVLQINVSSPNPEATSFFVIPGTNGANTAGGVTTNSATPNTYLVDKEGGIDIPLIGRVELKGLTTSEAKVVIRDKLSLYLKEPIVTIRLQNFKVTVLGEVTRPANYIVPNERVSVLDAVGMAGDLTIFGRRENVLLIREQQGKKTLTRLNLNSSALFQSPYYYLQQNDIIYVEPNKQRAASSDMTTIRNVSIITSLAGLATIVVTQLFR</sequence>
<dbReference type="PANTHER" id="PTHR33619">
    <property type="entry name" value="POLYSACCHARIDE EXPORT PROTEIN GFCE-RELATED"/>
    <property type="match status" value="1"/>
</dbReference>
<evidence type="ECO:0000259" key="3">
    <source>
        <dbReference type="Pfam" id="PF02563"/>
    </source>
</evidence>
<gene>
    <name evidence="5" type="ORF">SAE01_23930</name>
</gene>
<keyword evidence="2" id="KW-1133">Transmembrane helix</keyword>
<feature type="domain" description="Polysaccharide export protein N-terminal" evidence="3">
    <location>
        <begin position="33"/>
        <end position="128"/>
    </location>
</feature>
<keyword evidence="2" id="KW-0472">Membrane</keyword>
<reference evidence="5 6" key="1">
    <citation type="submission" date="2019-07" db="EMBL/GenBank/DDBJ databases">
        <title>Whole genome shotgun sequence of Segetibacter aerophilus NBRC 106135.</title>
        <authorList>
            <person name="Hosoyama A."/>
            <person name="Uohara A."/>
            <person name="Ohji S."/>
            <person name="Ichikawa N."/>
        </authorList>
    </citation>
    <scope>NUCLEOTIDE SEQUENCE [LARGE SCALE GENOMIC DNA]</scope>
    <source>
        <strain evidence="5 6">NBRC 106135</strain>
    </source>
</reference>